<dbReference type="AlphaFoldDB" id="A0A1H3ZE45"/>
<sequence>MELSERRCYYSPAEIKRYSALCIKWLLVGVIDWSARHTVSALSVLFHRTRLNIIEFICDPWYGPPLEKDKSCL</sequence>
<evidence type="ECO:0000313" key="2">
    <source>
        <dbReference type="Proteomes" id="UP000198773"/>
    </source>
</evidence>
<organism evidence="1 2">
    <name type="scientific">Alkalimonas amylolytica</name>
    <dbReference type="NCBI Taxonomy" id="152573"/>
    <lineage>
        <taxon>Bacteria</taxon>
        <taxon>Pseudomonadati</taxon>
        <taxon>Pseudomonadota</taxon>
        <taxon>Gammaproteobacteria</taxon>
        <taxon>Alkalimonas</taxon>
    </lineage>
</organism>
<dbReference type="EMBL" id="FNRM01000002">
    <property type="protein sequence ID" value="SEA22039.1"/>
    <property type="molecule type" value="Genomic_DNA"/>
</dbReference>
<name>A0A1H3ZE45_ALKAM</name>
<proteinExistence type="predicted"/>
<evidence type="ECO:0000313" key="1">
    <source>
        <dbReference type="EMBL" id="SEA22039.1"/>
    </source>
</evidence>
<protein>
    <submittedName>
        <fullName evidence="1">Uncharacterized protein</fullName>
    </submittedName>
</protein>
<gene>
    <name evidence="1" type="ORF">SAMN04488051_102149</name>
</gene>
<dbReference type="Proteomes" id="UP000198773">
    <property type="component" value="Unassembled WGS sequence"/>
</dbReference>
<accession>A0A1H3ZE45</accession>
<dbReference type="STRING" id="152573.SAMN04488051_102149"/>
<keyword evidence="2" id="KW-1185">Reference proteome</keyword>
<reference evidence="1 2" key="1">
    <citation type="submission" date="2016-10" db="EMBL/GenBank/DDBJ databases">
        <authorList>
            <person name="de Groot N.N."/>
        </authorList>
    </citation>
    <scope>NUCLEOTIDE SEQUENCE [LARGE SCALE GENOMIC DNA]</scope>
    <source>
        <strain evidence="1 2">CGMCC 1.3430</strain>
    </source>
</reference>